<evidence type="ECO:0000313" key="15">
    <source>
        <dbReference type="Proteomes" id="UP000694846"/>
    </source>
</evidence>
<dbReference type="Proteomes" id="UP000694846">
    <property type="component" value="Unplaced"/>
</dbReference>
<keyword evidence="5 12" id="KW-0378">Hydrolase</keyword>
<dbReference type="GO" id="GO:0005737">
    <property type="term" value="C:cytoplasm"/>
    <property type="evidence" value="ECO:0007669"/>
    <property type="project" value="TreeGrafter"/>
</dbReference>
<reference evidence="16" key="1">
    <citation type="submission" date="2025-08" db="UniProtKB">
        <authorList>
            <consortium name="RefSeq"/>
        </authorList>
    </citation>
    <scope>IDENTIFICATION</scope>
    <source>
        <tissue evidence="16">Whole body</tissue>
    </source>
</reference>
<protein>
    <recommendedName>
        <fullName evidence="12">RNA polymerase II subunit B1 CTD phosphatase RPAP2 homolog</fullName>
        <ecNumber evidence="12">3.1.3.16</ecNumber>
    </recommendedName>
</protein>
<feature type="domain" description="RTR1-type" evidence="14">
    <location>
        <begin position="60"/>
        <end position="141"/>
    </location>
</feature>
<keyword evidence="15" id="KW-1185">Reference proteome</keyword>
<keyword evidence="4 12" id="KW-0863">Zinc-finger</keyword>
<dbReference type="OrthoDB" id="2590500at2759"/>
<evidence type="ECO:0000256" key="7">
    <source>
        <dbReference type="ARBA" id="ARBA00022912"/>
    </source>
</evidence>
<comment type="function">
    <text evidence="12">Putative RNA polymerase II subunit B1 C-terminal domain (CTD) phosphatase involved in RNA polymerase II transcription regulation.</text>
</comment>
<gene>
    <name evidence="16" type="primary">LOC112685245</name>
</gene>
<evidence type="ECO:0000256" key="13">
    <source>
        <dbReference type="SAM" id="Coils"/>
    </source>
</evidence>
<evidence type="ECO:0000256" key="10">
    <source>
        <dbReference type="ARBA" id="ARBA00048336"/>
    </source>
</evidence>
<evidence type="ECO:0000256" key="6">
    <source>
        <dbReference type="ARBA" id="ARBA00022833"/>
    </source>
</evidence>
<dbReference type="PROSITE" id="PS51479">
    <property type="entry name" value="ZF_RTR1"/>
    <property type="match status" value="1"/>
</dbReference>
<feature type="coiled-coil region" evidence="13">
    <location>
        <begin position="3"/>
        <end position="30"/>
    </location>
</feature>
<dbReference type="InterPro" id="IPR039693">
    <property type="entry name" value="Rtr1/RPAP2"/>
</dbReference>
<evidence type="ECO:0000256" key="2">
    <source>
        <dbReference type="ARBA" id="ARBA00005676"/>
    </source>
</evidence>
<dbReference type="PANTHER" id="PTHR14732:SF0">
    <property type="entry name" value="RNA POLYMERASE II SUBUNIT B1 CTD PHOSPHATASE RPAP2-RELATED"/>
    <property type="match status" value="1"/>
</dbReference>
<dbReference type="Pfam" id="PF04181">
    <property type="entry name" value="RPAP2_Rtr1"/>
    <property type="match status" value="1"/>
</dbReference>
<evidence type="ECO:0000313" key="16">
    <source>
        <dbReference type="RefSeq" id="XP_025412864.1"/>
    </source>
</evidence>
<keyword evidence="3 12" id="KW-0479">Metal-binding</keyword>
<evidence type="ECO:0000259" key="14">
    <source>
        <dbReference type="PROSITE" id="PS51479"/>
    </source>
</evidence>
<dbReference type="RefSeq" id="XP_025412864.1">
    <property type="nucleotide sequence ID" value="XM_025557079.1"/>
</dbReference>
<keyword evidence="7 12" id="KW-0904">Protein phosphatase</keyword>
<comment type="subcellular location">
    <subcellularLocation>
        <location evidence="1 12">Nucleus</location>
    </subcellularLocation>
</comment>
<evidence type="ECO:0000256" key="11">
    <source>
        <dbReference type="PROSITE-ProRule" id="PRU00812"/>
    </source>
</evidence>
<evidence type="ECO:0000256" key="3">
    <source>
        <dbReference type="ARBA" id="ARBA00022723"/>
    </source>
</evidence>
<dbReference type="GO" id="GO:0008270">
    <property type="term" value="F:zinc ion binding"/>
    <property type="evidence" value="ECO:0007669"/>
    <property type="project" value="UniProtKB-KW"/>
</dbReference>
<keyword evidence="13" id="KW-0175">Coiled coil</keyword>
<keyword evidence="8 12" id="KW-0539">Nucleus</keyword>
<dbReference type="InterPro" id="IPR038534">
    <property type="entry name" value="Rtr1/RPAP2_sf"/>
</dbReference>
<evidence type="ECO:0000256" key="9">
    <source>
        <dbReference type="ARBA" id="ARBA00047761"/>
    </source>
</evidence>
<name>A0A8B8FPJ7_9HEMI</name>
<comment type="catalytic activity">
    <reaction evidence="9 12">
        <text>O-phospho-L-seryl-[protein] + H2O = L-seryl-[protein] + phosphate</text>
        <dbReference type="Rhea" id="RHEA:20629"/>
        <dbReference type="Rhea" id="RHEA-COMP:9863"/>
        <dbReference type="Rhea" id="RHEA-COMP:11604"/>
        <dbReference type="ChEBI" id="CHEBI:15377"/>
        <dbReference type="ChEBI" id="CHEBI:29999"/>
        <dbReference type="ChEBI" id="CHEBI:43474"/>
        <dbReference type="ChEBI" id="CHEBI:83421"/>
        <dbReference type="EC" id="3.1.3.16"/>
    </reaction>
</comment>
<dbReference type="GO" id="GO:0005634">
    <property type="term" value="C:nucleus"/>
    <property type="evidence" value="ECO:0007669"/>
    <property type="project" value="UniProtKB-SubCell"/>
</dbReference>
<accession>A0A8B8FPJ7</accession>
<dbReference type="GeneID" id="112685245"/>
<dbReference type="GO" id="GO:0043175">
    <property type="term" value="F:RNA polymerase core enzyme binding"/>
    <property type="evidence" value="ECO:0007669"/>
    <property type="project" value="UniProtKB-UniRule"/>
</dbReference>
<dbReference type="Gene3D" id="1.25.40.820">
    <property type="match status" value="1"/>
</dbReference>
<dbReference type="AlphaFoldDB" id="A0A8B8FPJ7"/>
<dbReference type="GO" id="GO:0008420">
    <property type="term" value="F:RNA polymerase II CTD heptapeptide repeat phosphatase activity"/>
    <property type="evidence" value="ECO:0007669"/>
    <property type="project" value="UniProtKB-UniRule"/>
</dbReference>
<sequence length="186" mass="21861">MFNNNNNNNMESLKQRNVNLKKKIQKSKSLDILKKKYEKIALNIVIELIDGGLEEDIILDKLRSINVCHYEDIVEERFILKQCGYIFCNQHLTSIPTQQYKIINNKVYDITERKKFCSDICYKSSKYLKSQLLTSPLWLRESEIIPKFKLLKSAPMNVFNPEMKLGNSSYFDNEKKLEENLSGLKI</sequence>
<dbReference type="EC" id="3.1.3.16" evidence="12"/>
<evidence type="ECO:0000256" key="4">
    <source>
        <dbReference type="ARBA" id="ARBA00022771"/>
    </source>
</evidence>
<keyword evidence="6 12" id="KW-0862">Zinc</keyword>
<comment type="catalytic activity">
    <reaction evidence="10 12">
        <text>O-phospho-L-threonyl-[protein] + H2O = L-threonyl-[protein] + phosphate</text>
        <dbReference type="Rhea" id="RHEA:47004"/>
        <dbReference type="Rhea" id="RHEA-COMP:11060"/>
        <dbReference type="Rhea" id="RHEA-COMP:11605"/>
        <dbReference type="ChEBI" id="CHEBI:15377"/>
        <dbReference type="ChEBI" id="CHEBI:30013"/>
        <dbReference type="ChEBI" id="CHEBI:43474"/>
        <dbReference type="ChEBI" id="CHEBI:61977"/>
        <dbReference type="EC" id="3.1.3.16"/>
    </reaction>
</comment>
<dbReference type="InterPro" id="IPR007308">
    <property type="entry name" value="Rtr1/RPAP2_dom"/>
</dbReference>
<evidence type="ECO:0000256" key="1">
    <source>
        <dbReference type="ARBA" id="ARBA00004123"/>
    </source>
</evidence>
<evidence type="ECO:0000256" key="8">
    <source>
        <dbReference type="ARBA" id="ARBA00023242"/>
    </source>
</evidence>
<comment type="similarity">
    <text evidence="2 11 12">Belongs to the RPAP2 family.</text>
</comment>
<dbReference type="PANTHER" id="PTHR14732">
    <property type="entry name" value="RNA POLYMERASE II SUBUNIT B1 CTD PHOSPHATASE RPAP2-RELATED"/>
    <property type="match status" value="1"/>
</dbReference>
<evidence type="ECO:0000256" key="12">
    <source>
        <dbReference type="RuleBase" id="RU367080"/>
    </source>
</evidence>
<evidence type="ECO:0000256" key="5">
    <source>
        <dbReference type="ARBA" id="ARBA00022801"/>
    </source>
</evidence>
<proteinExistence type="inferred from homology"/>
<organism evidence="15 16">
    <name type="scientific">Sipha flava</name>
    <name type="common">yellow sugarcane aphid</name>
    <dbReference type="NCBI Taxonomy" id="143950"/>
    <lineage>
        <taxon>Eukaryota</taxon>
        <taxon>Metazoa</taxon>
        <taxon>Ecdysozoa</taxon>
        <taxon>Arthropoda</taxon>
        <taxon>Hexapoda</taxon>
        <taxon>Insecta</taxon>
        <taxon>Pterygota</taxon>
        <taxon>Neoptera</taxon>
        <taxon>Paraneoptera</taxon>
        <taxon>Hemiptera</taxon>
        <taxon>Sternorrhyncha</taxon>
        <taxon>Aphidomorpha</taxon>
        <taxon>Aphidoidea</taxon>
        <taxon>Aphididae</taxon>
        <taxon>Sipha</taxon>
    </lineage>
</organism>